<evidence type="ECO:0000259" key="12">
    <source>
        <dbReference type="PROSITE" id="PS50172"/>
    </source>
</evidence>
<dbReference type="SMART" id="SM00292">
    <property type="entry name" value="BRCT"/>
    <property type="match status" value="1"/>
</dbReference>
<dbReference type="InterPro" id="IPR036420">
    <property type="entry name" value="BRCT_dom_sf"/>
</dbReference>
<keyword evidence="2 11" id="KW-0436">Ligase</keyword>
<comment type="catalytic activity">
    <reaction evidence="10 11">
        <text>NAD(+) + (deoxyribonucleotide)n-3'-hydroxyl + 5'-phospho-(deoxyribonucleotide)m = (deoxyribonucleotide)n+m + AMP + beta-nicotinamide D-nucleotide.</text>
        <dbReference type="EC" id="6.5.1.2"/>
    </reaction>
</comment>
<gene>
    <name evidence="11 13" type="primary">ligA</name>
    <name evidence="13" type="ORF">ACFSC2_23745</name>
</gene>
<dbReference type="HAMAP" id="MF_01588">
    <property type="entry name" value="DNA_ligase_A"/>
    <property type="match status" value="1"/>
</dbReference>
<feature type="binding site" evidence="11">
    <location>
        <position position="427"/>
    </location>
    <ligand>
        <name>Zn(2+)</name>
        <dbReference type="ChEBI" id="CHEBI:29105"/>
    </ligand>
</feature>
<dbReference type="Pfam" id="PF12826">
    <property type="entry name" value="HHH_2"/>
    <property type="match status" value="1"/>
</dbReference>
<dbReference type="SUPFAM" id="SSF56091">
    <property type="entry name" value="DNA ligase/mRNA capping enzyme, catalytic domain"/>
    <property type="match status" value="1"/>
</dbReference>
<feature type="binding site" evidence="11">
    <location>
        <position position="170"/>
    </location>
    <ligand>
        <name>NAD(+)</name>
        <dbReference type="ChEBI" id="CHEBI:57540"/>
    </ligand>
</feature>
<feature type="domain" description="BRCT" evidence="12">
    <location>
        <begin position="587"/>
        <end position="668"/>
    </location>
</feature>
<dbReference type="RefSeq" id="WP_379813583.1">
    <property type="nucleotide sequence ID" value="NZ_JBHUDZ010000018.1"/>
</dbReference>
<dbReference type="InterPro" id="IPR010994">
    <property type="entry name" value="RuvA_2-like"/>
</dbReference>
<organism evidence="13 14">
    <name type="scientific">Flavobacterium artemisiae</name>
    <dbReference type="NCBI Taxonomy" id="2126556"/>
    <lineage>
        <taxon>Bacteria</taxon>
        <taxon>Pseudomonadati</taxon>
        <taxon>Bacteroidota</taxon>
        <taxon>Flavobacteriia</taxon>
        <taxon>Flavobacteriales</taxon>
        <taxon>Flavobacteriaceae</taxon>
        <taxon>Flavobacterium</taxon>
    </lineage>
</organism>
<evidence type="ECO:0000256" key="1">
    <source>
        <dbReference type="ARBA" id="ARBA00004067"/>
    </source>
</evidence>
<protein>
    <recommendedName>
        <fullName evidence="11">DNA ligase</fullName>
        <ecNumber evidence="11">6.5.1.2</ecNumber>
    </recommendedName>
    <alternativeName>
        <fullName evidence="11">Polydeoxyribonucleotide synthase [NAD(+)]</fullName>
    </alternativeName>
</protein>
<dbReference type="SUPFAM" id="SSF52113">
    <property type="entry name" value="BRCT domain"/>
    <property type="match status" value="1"/>
</dbReference>
<comment type="similarity">
    <text evidence="11">Belongs to the NAD-dependent DNA ligase family. LigA subfamily.</text>
</comment>
<feature type="binding site" evidence="11">
    <location>
        <begin position="80"/>
        <end position="81"/>
    </location>
    <ligand>
        <name>NAD(+)</name>
        <dbReference type="ChEBI" id="CHEBI:57540"/>
    </ligand>
</feature>
<evidence type="ECO:0000256" key="8">
    <source>
        <dbReference type="ARBA" id="ARBA00023027"/>
    </source>
</evidence>
<keyword evidence="4 11" id="KW-0479">Metal-binding</keyword>
<dbReference type="Pfam" id="PF03119">
    <property type="entry name" value="DNA_ligase_ZBD"/>
    <property type="match status" value="1"/>
</dbReference>
<dbReference type="InterPro" id="IPR012340">
    <property type="entry name" value="NA-bd_OB-fold"/>
</dbReference>
<dbReference type="InterPro" id="IPR033136">
    <property type="entry name" value="DNA_ligase_CS"/>
</dbReference>
<dbReference type="InterPro" id="IPR001357">
    <property type="entry name" value="BRCT_dom"/>
</dbReference>
<evidence type="ECO:0000313" key="14">
    <source>
        <dbReference type="Proteomes" id="UP001597138"/>
    </source>
</evidence>
<dbReference type="Gene3D" id="2.40.50.140">
    <property type="entry name" value="Nucleic acid-binding proteins"/>
    <property type="match status" value="1"/>
</dbReference>
<dbReference type="SMART" id="SM00532">
    <property type="entry name" value="LIGANc"/>
    <property type="match status" value="1"/>
</dbReference>
<reference evidence="14" key="1">
    <citation type="journal article" date="2019" name="Int. J. Syst. Evol. Microbiol.">
        <title>The Global Catalogue of Microorganisms (GCM) 10K type strain sequencing project: providing services to taxonomists for standard genome sequencing and annotation.</title>
        <authorList>
            <consortium name="The Broad Institute Genomics Platform"/>
            <consortium name="The Broad Institute Genome Sequencing Center for Infectious Disease"/>
            <person name="Wu L."/>
            <person name="Ma J."/>
        </authorList>
    </citation>
    <scope>NUCLEOTIDE SEQUENCE [LARGE SCALE GENOMIC DNA]</scope>
    <source>
        <strain evidence="14">CCUG 70865</strain>
    </source>
</reference>
<dbReference type="PROSITE" id="PS01056">
    <property type="entry name" value="DNA_LIGASE_N2"/>
    <property type="match status" value="1"/>
</dbReference>
<evidence type="ECO:0000256" key="6">
    <source>
        <dbReference type="ARBA" id="ARBA00022833"/>
    </source>
</evidence>
<accession>A0ABW4HJV9</accession>
<dbReference type="Gene3D" id="1.10.150.20">
    <property type="entry name" value="5' to 3' exonuclease, C-terminal subdomain"/>
    <property type="match status" value="2"/>
</dbReference>
<dbReference type="Pfam" id="PF03120">
    <property type="entry name" value="OB_DNA_ligase"/>
    <property type="match status" value="1"/>
</dbReference>
<feature type="binding site" evidence="11">
    <location>
        <position position="309"/>
    </location>
    <ligand>
        <name>NAD(+)</name>
        <dbReference type="ChEBI" id="CHEBI:57540"/>
    </ligand>
</feature>
<dbReference type="InterPro" id="IPR041663">
    <property type="entry name" value="DisA/LigA_HHH"/>
</dbReference>
<dbReference type="GO" id="GO:0003911">
    <property type="term" value="F:DNA ligase (NAD+) activity"/>
    <property type="evidence" value="ECO:0007669"/>
    <property type="project" value="UniProtKB-EC"/>
</dbReference>
<dbReference type="InterPro" id="IPR001679">
    <property type="entry name" value="DNA_ligase"/>
</dbReference>
<dbReference type="NCBIfam" id="TIGR00575">
    <property type="entry name" value="dnlj"/>
    <property type="match status" value="1"/>
</dbReference>
<keyword evidence="7 11" id="KW-0460">Magnesium</keyword>
<dbReference type="Pfam" id="PF01653">
    <property type="entry name" value="DNA_ligase_aden"/>
    <property type="match status" value="1"/>
</dbReference>
<feature type="binding site" evidence="11">
    <location>
        <begin position="31"/>
        <end position="35"/>
    </location>
    <ligand>
        <name>NAD(+)</name>
        <dbReference type="ChEBI" id="CHEBI:57540"/>
    </ligand>
</feature>
<dbReference type="EC" id="6.5.1.2" evidence="11"/>
<comment type="cofactor">
    <cofactor evidence="11">
        <name>Mg(2+)</name>
        <dbReference type="ChEBI" id="CHEBI:18420"/>
    </cofactor>
    <cofactor evidence="11">
        <name>Mn(2+)</name>
        <dbReference type="ChEBI" id="CHEBI:29035"/>
    </cofactor>
</comment>
<dbReference type="Gene3D" id="3.30.470.30">
    <property type="entry name" value="DNA ligase/mRNA capping enzyme"/>
    <property type="match status" value="1"/>
</dbReference>
<dbReference type="Pfam" id="PF00533">
    <property type="entry name" value="BRCT"/>
    <property type="match status" value="1"/>
</dbReference>
<dbReference type="PANTHER" id="PTHR23389:SF9">
    <property type="entry name" value="DNA LIGASE"/>
    <property type="match status" value="1"/>
</dbReference>
<name>A0ABW4HJV9_9FLAO</name>
<dbReference type="SUPFAM" id="SSF50249">
    <property type="entry name" value="Nucleic acid-binding proteins"/>
    <property type="match status" value="1"/>
</dbReference>
<dbReference type="InterPro" id="IPR013839">
    <property type="entry name" value="DNAligase_adenylation"/>
</dbReference>
<dbReference type="InterPro" id="IPR004150">
    <property type="entry name" value="NAD_DNA_ligase_OB"/>
</dbReference>
<dbReference type="PIRSF" id="PIRSF001604">
    <property type="entry name" value="LigA"/>
    <property type="match status" value="1"/>
</dbReference>
<evidence type="ECO:0000256" key="9">
    <source>
        <dbReference type="ARBA" id="ARBA00023204"/>
    </source>
</evidence>
<dbReference type="Gene3D" id="3.40.50.10190">
    <property type="entry name" value="BRCT domain"/>
    <property type="match status" value="1"/>
</dbReference>
<feature type="binding site" evidence="11">
    <location>
        <position position="403"/>
    </location>
    <ligand>
        <name>Zn(2+)</name>
        <dbReference type="ChEBI" id="CHEBI:29105"/>
    </ligand>
</feature>
<dbReference type="CDD" id="cd17748">
    <property type="entry name" value="BRCT_DNA_ligase_like"/>
    <property type="match status" value="1"/>
</dbReference>
<evidence type="ECO:0000313" key="13">
    <source>
        <dbReference type="EMBL" id="MFD1605771.1"/>
    </source>
</evidence>
<feature type="binding site" evidence="11">
    <location>
        <position position="285"/>
    </location>
    <ligand>
        <name>NAD(+)</name>
        <dbReference type="ChEBI" id="CHEBI:57540"/>
    </ligand>
</feature>
<dbReference type="NCBIfam" id="NF005932">
    <property type="entry name" value="PRK07956.1"/>
    <property type="match status" value="1"/>
</dbReference>
<dbReference type="Gene3D" id="1.10.287.610">
    <property type="entry name" value="Helix hairpin bin"/>
    <property type="match status" value="1"/>
</dbReference>
<evidence type="ECO:0000256" key="7">
    <source>
        <dbReference type="ARBA" id="ARBA00022842"/>
    </source>
</evidence>
<dbReference type="Gene3D" id="6.20.10.30">
    <property type="match status" value="1"/>
</dbReference>
<feature type="binding site" evidence="11">
    <location>
        <position position="111"/>
    </location>
    <ligand>
        <name>NAD(+)</name>
        <dbReference type="ChEBI" id="CHEBI:57540"/>
    </ligand>
</feature>
<keyword evidence="9 11" id="KW-0234">DNA repair</keyword>
<dbReference type="InterPro" id="IPR013840">
    <property type="entry name" value="DNAligase_N"/>
</dbReference>
<proteinExistence type="inferred from homology"/>
<keyword evidence="6 11" id="KW-0862">Zinc</keyword>
<keyword evidence="3 11" id="KW-0235">DNA replication</keyword>
<dbReference type="Proteomes" id="UP001597138">
    <property type="component" value="Unassembled WGS sequence"/>
</dbReference>
<keyword evidence="11" id="KW-0464">Manganese</keyword>
<dbReference type="PANTHER" id="PTHR23389">
    <property type="entry name" value="CHROMOSOME TRANSMISSION FIDELITY FACTOR 18"/>
    <property type="match status" value="1"/>
</dbReference>
<feature type="binding site" evidence="11">
    <location>
        <position position="406"/>
    </location>
    <ligand>
        <name>Zn(2+)</name>
        <dbReference type="ChEBI" id="CHEBI:29105"/>
    </ligand>
</feature>
<keyword evidence="14" id="KW-1185">Reference proteome</keyword>
<feature type="binding site" evidence="11">
    <location>
        <position position="134"/>
    </location>
    <ligand>
        <name>NAD(+)</name>
        <dbReference type="ChEBI" id="CHEBI:57540"/>
    </ligand>
</feature>
<sequence>MSIQETIQTLREELNQHNYNYYVLDNATISDYDFDIKLKELQDLENKHPEFFDENSPTQRVGGSVTKNFKTIAHQYRMYSLDNSYSKEDLLDWENRIQKVLGNVDLQYTCELKYDGASISITYENGKLVQALTRGDGFQGDEVTNNIKTIKSIPLHLKGNYPDRFDIRGEIILPFAGFEKMNQELIEIGETPYSNPRNTASGSLKLQDSAEVAKRPLECLLYFVTGNNLPFKSQFEGLESARKWGFKVPAEAKLVNNMQEVFDFIDYWDVHRHNLPYETDGVVIKVNSIQHQEELGYTAKSPRWAIAYKFKSEQVSTVLKSISYQVGRTGAITPVANLEPVQLAGTIVKRASLHNADQIEKLDIRINDTVFVEKGGEIIPKIIAVDLEKRPEDSEKTHYIAYCPECHTELVRNVGEANHYCPNFYGCPPQIIGRVQHYISRKAMDIEGLGGETVALLFKNNLVHNYADLYELKVEDILHLERMAKKSAENLVNGVQKSKEIPFESVLFALGIRFVGETVAKKLAKHYKNIDALSQASLMDLVLVDEIGERIAKSVIEFFENEENKIIIERLKSYGVQFQIEEKINPNATNKFAGKTFVVSGVFSQFSRDELKKAIEDNGGKNGSSISAKTDFVVAGDNMGPAKLEKATKLNITILSEEDFINKLNESE</sequence>
<evidence type="ECO:0000256" key="3">
    <source>
        <dbReference type="ARBA" id="ARBA00022705"/>
    </source>
</evidence>
<dbReference type="CDD" id="cd00114">
    <property type="entry name" value="LIGANc"/>
    <property type="match status" value="1"/>
</dbReference>
<keyword evidence="5 11" id="KW-0227">DNA damage</keyword>
<feature type="active site" description="N6-AMP-lysine intermediate" evidence="11">
    <location>
        <position position="113"/>
    </location>
</feature>
<evidence type="ECO:0000256" key="2">
    <source>
        <dbReference type="ARBA" id="ARBA00022598"/>
    </source>
</evidence>
<dbReference type="EMBL" id="JBHUDZ010000018">
    <property type="protein sequence ID" value="MFD1605771.1"/>
    <property type="molecule type" value="Genomic_DNA"/>
</dbReference>
<dbReference type="InterPro" id="IPR004149">
    <property type="entry name" value="Znf_DNAligase_C4"/>
</dbReference>
<evidence type="ECO:0000256" key="11">
    <source>
        <dbReference type="HAMAP-Rule" id="MF_01588"/>
    </source>
</evidence>
<evidence type="ECO:0000256" key="5">
    <source>
        <dbReference type="ARBA" id="ARBA00022763"/>
    </source>
</evidence>
<comment type="function">
    <text evidence="1 11">DNA ligase that catalyzes the formation of phosphodiester linkages between 5'-phosphoryl and 3'-hydroxyl groups in double-stranded DNA using NAD as a coenzyme and as the energy source for the reaction. It is essential for DNA replication and repair of damaged DNA.</text>
</comment>
<dbReference type="SUPFAM" id="SSF47781">
    <property type="entry name" value="RuvA domain 2-like"/>
    <property type="match status" value="1"/>
</dbReference>
<evidence type="ECO:0000256" key="4">
    <source>
        <dbReference type="ARBA" id="ARBA00022723"/>
    </source>
</evidence>
<comment type="caution">
    <text evidence="13">The sequence shown here is derived from an EMBL/GenBank/DDBJ whole genome shotgun (WGS) entry which is preliminary data.</text>
</comment>
<keyword evidence="8 11" id="KW-0520">NAD</keyword>
<feature type="binding site" evidence="11">
    <location>
        <position position="421"/>
    </location>
    <ligand>
        <name>Zn(2+)</name>
        <dbReference type="ChEBI" id="CHEBI:29105"/>
    </ligand>
</feature>
<dbReference type="PROSITE" id="PS50172">
    <property type="entry name" value="BRCT"/>
    <property type="match status" value="1"/>
</dbReference>
<evidence type="ECO:0000256" key="10">
    <source>
        <dbReference type="ARBA" id="ARBA00034005"/>
    </source>
</evidence>